<evidence type="ECO:0000256" key="7">
    <source>
        <dbReference type="SAM" id="MobiDB-lite"/>
    </source>
</evidence>
<feature type="transmembrane region" description="Helical" evidence="8">
    <location>
        <begin position="416"/>
        <end position="434"/>
    </location>
</feature>
<dbReference type="InterPro" id="IPR022764">
    <property type="entry name" value="Peptidase_S54_rhomboid_dom"/>
</dbReference>
<evidence type="ECO:0000259" key="9">
    <source>
        <dbReference type="Pfam" id="PF01694"/>
    </source>
</evidence>
<organism evidence="10 11">
    <name type="scientific">Neodothiora populina</name>
    <dbReference type="NCBI Taxonomy" id="2781224"/>
    <lineage>
        <taxon>Eukaryota</taxon>
        <taxon>Fungi</taxon>
        <taxon>Dikarya</taxon>
        <taxon>Ascomycota</taxon>
        <taxon>Pezizomycotina</taxon>
        <taxon>Dothideomycetes</taxon>
        <taxon>Dothideomycetidae</taxon>
        <taxon>Dothideales</taxon>
        <taxon>Dothioraceae</taxon>
        <taxon>Neodothiora</taxon>
    </lineage>
</organism>
<comment type="caution">
    <text evidence="10">The sequence shown here is derived from an EMBL/GenBank/DDBJ whole genome shotgun (WGS) entry which is preliminary data.</text>
</comment>
<dbReference type="InterPro" id="IPR035952">
    <property type="entry name" value="Rhomboid-like_sf"/>
</dbReference>
<evidence type="ECO:0000256" key="4">
    <source>
        <dbReference type="ARBA" id="ARBA00022801"/>
    </source>
</evidence>
<proteinExistence type="inferred from homology"/>
<evidence type="ECO:0000313" key="10">
    <source>
        <dbReference type="EMBL" id="KAL1306739.1"/>
    </source>
</evidence>
<dbReference type="PANTHER" id="PTHR43731">
    <property type="entry name" value="RHOMBOID PROTEASE"/>
    <property type="match status" value="1"/>
</dbReference>
<keyword evidence="3 8" id="KW-0812">Transmembrane</keyword>
<dbReference type="Gene3D" id="1.20.1540.10">
    <property type="entry name" value="Rhomboid-like"/>
    <property type="match status" value="1"/>
</dbReference>
<feature type="compositionally biased region" description="Basic and acidic residues" evidence="7">
    <location>
        <begin position="272"/>
        <end position="293"/>
    </location>
</feature>
<reference evidence="10 11" key="1">
    <citation type="submission" date="2024-07" db="EMBL/GenBank/DDBJ databases">
        <title>Draft sequence of the Neodothiora populina.</title>
        <authorList>
            <person name="Drown D.D."/>
            <person name="Schuette U.S."/>
            <person name="Buechlein A.B."/>
            <person name="Rusch D.R."/>
            <person name="Winton L.W."/>
            <person name="Adams G.A."/>
        </authorList>
    </citation>
    <scope>NUCLEOTIDE SEQUENCE [LARGE SCALE GENOMIC DNA]</scope>
    <source>
        <strain evidence="10 11">CPC 39397</strain>
    </source>
</reference>
<feature type="transmembrane region" description="Helical" evidence="8">
    <location>
        <begin position="383"/>
        <end position="404"/>
    </location>
</feature>
<evidence type="ECO:0000313" key="11">
    <source>
        <dbReference type="Proteomes" id="UP001562354"/>
    </source>
</evidence>
<sequence length="596" mass="66764">MNYACPVAIRTPFAGLNKSSAVIPNRIRQLNTCTRSTFGSVQPRPCINLRRSETLSCSALRGWSREFTPSSVTAARKRWIKTPETPARPEQITKRRSPRTWQDYDPNVGIPLETGELDQATITRIFGPDLDETFGNHVLRLVNYRRISGSLIDVGTEFPPESNVSRDAAAAALQYLRETYPDFDEQGAGAAWAEAEVERVEQEYLTRAEDLGIYRKTPEEEAASEAQTERKKVDVYGESALDGLRRANVARWKREDKKKEELREQQRLAELARLKESGEEPKPEQQQRLHRDTASQTTQASSDALHLQQPVGKAWLQPVERKSWVKYYEEQATIIKDNKIPQLSLLRRLGPSALVVLCVIGGCLTLHEMYAPPPKSARVFPEIPPAIATLATITAINFATFVAWRIPFLWRTMNKYFLVSPGYPFALGIFGAQFGHQSLTHLFTNTILLWPFGLMLHDDVGRGTFLAIYLGCGTIGAYGSLVYHVLRQRWLYYIFGSSTAVLGTMAATCLLRADHDVTIMGYQVPMTGMTFLGLFGGLQVLSAWKGTKMGVDYSGHLSGMAAGIAAAWYIRRQAAKTEMTREDYVGQNSTANEAER</sequence>
<dbReference type="InterPro" id="IPR050925">
    <property type="entry name" value="Rhomboid_protease_S54"/>
</dbReference>
<dbReference type="RefSeq" id="XP_069203011.1">
    <property type="nucleotide sequence ID" value="XM_069345182.1"/>
</dbReference>
<dbReference type="Proteomes" id="UP001562354">
    <property type="component" value="Unassembled WGS sequence"/>
</dbReference>
<dbReference type="EMBL" id="JBFMKM010000004">
    <property type="protein sequence ID" value="KAL1306739.1"/>
    <property type="molecule type" value="Genomic_DNA"/>
</dbReference>
<keyword evidence="6 8" id="KW-0472">Membrane</keyword>
<keyword evidence="4" id="KW-0378">Hydrolase</keyword>
<comment type="subcellular location">
    <subcellularLocation>
        <location evidence="1">Membrane</location>
        <topology evidence="1">Multi-pass membrane protein</topology>
    </subcellularLocation>
</comment>
<feature type="region of interest" description="Disordered" evidence="7">
    <location>
        <begin position="85"/>
        <end position="106"/>
    </location>
</feature>
<keyword evidence="11" id="KW-1185">Reference proteome</keyword>
<dbReference type="Pfam" id="PF01694">
    <property type="entry name" value="Rhomboid"/>
    <property type="match status" value="1"/>
</dbReference>
<dbReference type="SUPFAM" id="SSF144091">
    <property type="entry name" value="Rhomboid-like"/>
    <property type="match status" value="1"/>
</dbReference>
<accession>A0ABR3PL49</accession>
<feature type="domain" description="Peptidase S54 rhomboid" evidence="9">
    <location>
        <begin position="429"/>
        <end position="572"/>
    </location>
</feature>
<evidence type="ECO:0000256" key="6">
    <source>
        <dbReference type="ARBA" id="ARBA00023136"/>
    </source>
</evidence>
<comment type="similarity">
    <text evidence="2">Belongs to the peptidase S54 family.</text>
</comment>
<name>A0ABR3PL49_9PEZI</name>
<gene>
    <name evidence="10" type="ORF">AAFC00_005404</name>
</gene>
<evidence type="ECO:0000256" key="3">
    <source>
        <dbReference type="ARBA" id="ARBA00022692"/>
    </source>
</evidence>
<feature type="transmembrane region" description="Helical" evidence="8">
    <location>
        <begin position="349"/>
        <end position="371"/>
    </location>
</feature>
<evidence type="ECO:0000256" key="2">
    <source>
        <dbReference type="ARBA" id="ARBA00009045"/>
    </source>
</evidence>
<feature type="transmembrane region" description="Helical" evidence="8">
    <location>
        <begin position="464"/>
        <end position="484"/>
    </location>
</feature>
<protein>
    <recommendedName>
        <fullName evidence="9">Peptidase S54 rhomboid domain-containing protein</fullName>
    </recommendedName>
</protein>
<dbReference type="GeneID" id="95979103"/>
<feature type="transmembrane region" description="Helical" evidence="8">
    <location>
        <begin position="523"/>
        <end position="541"/>
    </location>
</feature>
<evidence type="ECO:0000256" key="8">
    <source>
        <dbReference type="SAM" id="Phobius"/>
    </source>
</evidence>
<keyword evidence="5 8" id="KW-1133">Transmembrane helix</keyword>
<evidence type="ECO:0000256" key="5">
    <source>
        <dbReference type="ARBA" id="ARBA00022989"/>
    </source>
</evidence>
<feature type="region of interest" description="Disordered" evidence="7">
    <location>
        <begin position="272"/>
        <end position="305"/>
    </location>
</feature>
<feature type="transmembrane region" description="Helical" evidence="8">
    <location>
        <begin position="490"/>
        <end position="511"/>
    </location>
</feature>
<dbReference type="PANTHER" id="PTHR43731:SF14">
    <property type="entry name" value="PRESENILIN-ASSOCIATED RHOMBOID-LIKE PROTEIN, MITOCHONDRIAL"/>
    <property type="match status" value="1"/>
</dbReference>
<evidence type="ECO:0000256" key="1">
    <source>
        <dbReference type="ARBA" id="ARBA00004141"/>
    </source>
</evidence>